<dbReference type="FunFam" id="3.30.1490.10:FF:000001">
    <property type="entry name" value="30S ribosomal protein S8"/>
    <property type="match status" value="1"/>
</dbReference>
<dbReference type="GO" id="GO:0003735">
    <property type="term" value="F:structural constituent of ribosome"/>
    <property type="evidence" value="ECO:0007669"/>
    <property type="project" value="InterPro"/>
</dbReference>
<keyword evidence="4 7" id="KW-0689">Ribosomal protein</keyword>
<evidence type="ECO:0000256" key="5">
    <source>
        <dbReference type="ARBA" id="ARBA00023274"/>
    </source>
</evidence>
<dbReference type="GO" id="GO:0019843">
    <property type="term" value="F:rRNA binding"/>
    <property type="evidence" value="ECO:0007669"/>
    <property type="project" value="UniProtKB-UniRule"/>
</dbReference>
<dbReference type="FunFam" id="3.30.1370.30:FF:000002">
    <property type="entry name" value="30S ribosomal protein S8"/>
    <property type="match status" value="1"/>
</dbReference>
<organism evidence="9 10">
    <name type="scientific">bacterium (Candidatus Gribaldobacteria) CG02_land_8_20_14_3_00_41_15</name>
    <dbReference type="NCBI Taxonomy" id="2014270"/>
    <lineage>
        <taxon>Bacteria</taxon>
        <taxon>Candidatus Gribaldobacteria</taxon>
    </lineage>
</organism>
<dbReference type="GO" id="GO:1990904">
    <property type="term" value="C:ribonucleoprotein complex"/>
    <property type="evidence" value="ECO:0007669"/>
    <property type="project" value="UniProtKB-KW"/>
</dbReference>
<evidence type="ECO:0000256" key="7">
    <source>
        <dbReference type="HAMAP-Rule" id="MF_01302"/>
    </source>
</evidence>
<dbReference type="NCBIfam" id="NF001109">
    <property type="entry name" value="PRK00136.1"/>
    <property type="match status" value="1"/>
</dbReference>
<evidence type="ECO:0000313" key="9">
    <source>
        <dbReference type="EMBL" id="PIV46971.1"/>
    </source>
</evidence>
<evidence type="ECO:0000256" key="8">
    <source>
        <dbReference type="RuleBase" id="RU003660"/>
    </source>
</evidence>
<dbReference type="Proteomes" id="UP000229030">
    <property type="component" value="Unassembled WGS sequence"/>
</dbReference>
<gene>
    <name evidence="7" type="primary">rpsH</name>
    <name evidence="9" type="ORF">COS21_02435</name>
</gene>
<keyword evidence="3 7" id="KW-0694">RNA-binding</keyword>
<evidence type="ECO:0000256" key="2">
    <source>
        <dbReference type="ARBA" id="ARBA00022730"/>
    </source>
</evidence>
<dbReference type="PROSITE" id="PS00053">
    <property type="entry name" value="RIBOSOMAL_S8"/>
    <property type="match status" value="1"/>
</dbReference>
<dbReference type="Pfam" id="PF00410">
    <property type="entry name" value="Ribosomal_S8"/>
    <property type="match status" value="1"/>
</dbReference>
<dbReference type="EMBL" id="PETV01000067">
    <property type="protein sequence ID" value="PIV46971.1"/>
    <property type="molecule type" value="Genomic_DNA"/>
</dbReference>
<comment type="function">
    <text evidence="7">One of the primary rRNA binding proteins, it binds directly to 16S rRNA central domain where it helps coordinate assembly of the platform of the 30S subunit.</text>
</comment>
<evidence type="ECO:0000256" key="6">
    <source>
        <dbReference type="ARBA" id="ARBA00035258"/>
    </source>
</evidence>
<dbReference type="GO" id="GO:0005737">
    <property type="term" value="C:cytoplasm"/>
    <property type="evidence" value="ECO:0007669"/>
    <property type="project" value="UniProtKB-ARBA"/>
</dbReference>
<dbReference type="GO" id="GO:0006412">
    <property type="term" value="P:translation"/>
    <property type="evidence" value="ECO:0007669"/>
    <property type="project" value="UniProtKB-UniRule"/>
</dbReference>
<evidence type="ECO:0000313" key="10">
    <source>
        <dbReference type="Proteomes" id="UP000229030"/>
    </source>
</evidence>
<accession>A0A2M7DDQ0</accession>
<sequence length="129" mass="14730">MDPIADLLNRIKNAQAVLHPVADVPCSNLKLRIAEILKREGFIADFKKRGKKDMKILRIDLKYNQDKTPAISNFKKVSKPGQRIYKKSQEIRRVKNGYGLAIVSTNKGLLTDKEARRQKVGGEVMLEIW</sequence>
<keyword evidence="2 7" id="KW-0699">rRNA-binding</keyword>
<evidence type="ECO:0000256" key="3">
    <source>
        <dbReference type="ARBA" id="ARBA00022884"/>
    </source>
</evidence>
<comment type="caution">
    <text evidence="9">The sequence shown here is derived from an EMBL/GenBank/DDBJ whole genome shotgun (WGS) entry which is preliminary data.</text>
</comment>
<dbReference type="GO" id="GO:0005840">
    <property type="term" value="C:ribosome"/>
    <property type="evidence" value="ECO:0007669"/>
    <property type="project" value="UniProtKB-KW"/>
</dbReference>
<evidence type="ECO:0000256" key="1">
    <source>
        <dbReference type="ARBA" id="ARBA00006471"/>
    </source>
</evidence>
<dbReference type="InterPro" id="IPR047863">
    <property type="entry name" value="Ribosomal_uS8_CS"/>
</dbReference>
<comment type="subunit">
    <text evidence="7">Part of the 30S ribosomal subunit. Contacts proteins S5 and S12.</text>
</comment>
<comment type="similarity">
    <text evidence="1 7 8">Belongs to the universal ribosomal protein uS8 family.</text>
</comment>
<keyword evidence="5 7" id="KW-0687">Ribonucleoprotein</keyword>
<dbReference type="InterPro" id="IPR035987">
    <property type="entry name" value="Ribosomal_uS8_sf"/>
</dbReference>
<protein>
    <recommendedName>
        <fullName evidence="6 7">Small ribosomal subunit protein uS8</fullName>
    </recommendedName>
</protein>
<reference evidence="10" key="1">
    <citation type="submission" date="2017-09" db="EMBL/GenBank/DDBJ databases">
        <title>Depth-based differentiation of microbial function through sediment-hosted aquifers and enrichment of novel symbionts in the deep terrestrial subsurface.</title>
        <authorList>
            <person name="Probst A.J."/>
            <person name="Ladd B."/>
            <person name="Jarett J.K."/>
            <person name="Geller-Mcgrath D.E."/>
            <person name="Sieber C.M.K."/>
            <person name="Emerson J.B."/>
            <person name="Anantharaman K."/>
            <person name="Thomas B.C."/>
            <person name="Malmstrom R."/>
            <person name="Stieglmeier M."/>
            <person name="Klingl A."/>
            <person name="Woyke T."/>
            <person name="Ryan C.M."/>
            <person name="Banfield J.F."/>
        </authorList>
    </citation>
    <scope>NUCLEOTIDE SEQUENCE [LARGE SCALE GENOMIC DNA]</scope>
</reference>
<dbReference type="Gene3D" id="3.30.1370.30">
    <property type="match status" value="1"/>
</dbReference>
<dbReference type="AlphaFoldDB" id="A0A2M7DDQ0"/>
<name>A0A2M7DDQ0_9BACT</name>
<dbReference type="InterPro" id="IPR000630">
    <property type="entry name" value="Ribosomal_uS8"/>
</dbReference>
<dbReference type="HAMAP" id="MF_01302_B">
    <property type="entry name" value="Ribosomal_uS8_B"/>
    <property type="match status" value="1"/>
</dbReference>
<dbReference type="Gene3D" id="3.30.1490.10">
    <property type="match status" value="1"/>
</dbReference>
<dbReference type="PANTHER" id="PTHR11758">
    <property type="entry name" value="40S RIBOSOMAL PROTEIN S15A"/>
    <property type="match status" value="1"/>
</dbReference>
<evidence type="ECO:0000256" key="4">
    <source>
        <dbReference type="ARBA" id="ARBA00022980"/>
    </source>
</evidence>
<proteinExistence type="inferred from homology"/>
<dbReference type="SUPFAM" id="SSF56047">
    <property type="entry name" value="Ribosomal protein S8"/>
    <property type="match status" value="1"/>
</dbReference>